<feature type="compositionally biased region" description="Polar residues" evidence="1">
    <location>
        <begin position="59"/>
        <end position="73"/>
    </location>
</feature>
<name>A0A2Z7DIE1_9LAMI</name>
<sequence length="474" mass="53405">MVNTPKRQSQGFAIQISILVKNIVKENLRELVKLHPQKVLTSKSVQTYIKKNLDVKPTRGTSKQTEDTASNNERGGDESTSLKKMNRVVVVITTMIDMKRIRGVRPRRTTWVPMKMYRIIFREVQPLFDKHLENFKIDVHSVNHDYLCIHFLHMELREIATQHRAQCTLAGLPILSPEALLVGAASHRSETPAFEFSSQADQEQAHGQDSDQQIEQIVEVDRGVVNIEETVGETGEHQAPNNEHLAQGDEHQAHDEHLDVQQNSLSGQQEQPGSGGNLTQLKDHSVDIEDTINNPGPNPISEEHNTDHQGPNPSNLQMVAYNPDSEENTHIFFLEDSDSSNTGSQHLIISNPPESPPTNFKLDEVYKVVASVDSRMIYIESKMTSLNSRMLSVDSRVVSMDSEVNSMDSRLKSMDSKLAELLKTQSYMKHNSGLYHRTFYDKVDTLAANVTTSQTALETSLIRQLAGKQYQLTH</sequence>
<protein>
    <submittedName>
        <fullName evidence="2">Zinc finger CCCH domain-containing protein 8-like</fullName>
    </submittedName>
</protein>
<dbReference type="Proteomes" id="UP000250235">
    <property type="component" value="Unassembled WGS sequence"/>
</dbReference>
<evidence type="ECO:0000256" key="1">
    <source>
        <dbReference type="SAM" id="MobiDB-lite"/>
    </source>
</evidence>
<evidence type="ECO:0000313" key="3">
    <source>
        <dbReference type="Proteomes" id="UP000250235"/>
    </source>
</evidence>
<feature type="compositionally biased region" description="Polar residues" evidence="1">
    <location>
        <begin position="262"/>
        <end position="280"/>
    </location>
</feature>
<keyword evidence="3" id="KW-1185">Reference proteome</keyword>
<feature type="region of interest" description="Disordered" evidence="1">
    <location>
        <begin position="192"/>
        <end position="211"/>
    </location>
</feature>
<organism evidence="2 3">
    <name type="scientific">Dorcoceras hygrometricum</name>
    <dbReference type="NCBI Taxonomy" id="472368"/>
    <lineage>
        <taxon>Eukaryota</taxon>
        <taxon>Viridiplantae</taxon>
        <taxon>Streptophyta</taxon>
        <taxon>Embryophyta</taxon>
        <taxon>Tracheophyta</taxon>
        <taxon>Spermatophyta</taxon>
        <taxon>Magnoliopsida</taxon>
        <taxon>eudicotyledons</taxon>
        <taxon>Gunneridae</taxon>
        <taxon>Pentapetalae</taxon>
        <taxon>asterids</taxon>
        <taxon>lamiids</taxon>
        <taxon>Lamiales</taxon>
        <taxon>Gesneriaceae</taxon>
        <taxon>Didymocarpoideae</taxon>
        <taxon>Trichosporeae</taxon>
        <taxon>Loxocarpinae</taxon>
        <taxon>Dorcoceras</taxon>
    </lineage>
</organism>
<feature type="region of interest" description="Disordered" evidence="1">
    <location>
        <begin position="288"/>
        <end position="316"/>
    </location>
</feature>
<accession>A0A2Z7DIE1</accession>
<evidence type="ECO:0000313" key="2">
    <source>
        <dbReference type="EMBL" id="KZV57268.1"/>
    </source>
</evidence>
<dbReference type="Gene3D" id="1.20.5.340">
    <property type="match status" value="1"/>
</dbReference>
<gene>
    <name evidence="2" type="ORF">F511_39187</name>
</gene>
<dbReference type="AlphaFoldDB" id="A0A2Z7DIE1"/>
<proteinExistence type="predicted"/>
<feature type="region of interest" description="Disordered" evidence="1">
    <location>
        <begin position="262"/>
        <end position="281"/>
    </location>
</feature>
<feature type="region of interest" description="Disordered" evidence="1">
    <location>
        <begin position="51"/>
        <end position="80"/>
    </location>
</feature>
<dbReference type="EMBL" id="KQ987372">
    <property type="protein sequence ID" value="KZV57268.1"/>
    <property type="molecule type" value="Genomic_DNA"/>
</dbReference>
<reference evidence="2 3" key="1">
    <citation type="journal article" date="2015" name="Proc. Natl. Acad. Sci. U.S.A.">
        <title>The resurrection genome of Boea hygrometrica: A blueprint for survival of dehydration.</title>
        <authorList>
            <person name="Xiao L."/>
            <person name="Yang G."/>
            <person name="Zhang L."/>
            <person name="Yang X."/>
            <person name="Zhao S."/>
            <person name="Ji Z."/>
            <person name="Zhou Q."/>
            <person name="Hu M."/>
            <person name="Wang Y."/>
            <person name="Chen M."/>
            <person name="Xu Y."/>
            <person name="Jin H."/>
            <person name="Xiao X."/>
            <person name="Hu G."/>
            <person name="Bao F."/>
            <person name="Hu Y."/>
            <person name="Wan P."/>
            <person name="Li L."/>
            <person name="Deng X."/>
            <person name="Kuang T."/>
            <person name="Xiang C."/>
            <person name="Zhu J.K."/>
            <person name="Oliver M.J."/>
            <person name="He Y."/>
        </authorList>
    </citation>
    <scope>NUCLEOTIDE SEQUENCE [LARGE SCALE GENOMIC DNA]</scope>
    <source>
        <strain evidence="3">cv. XS01</strain>
    </source>
</reference>